<keyword evidence="5" id="KW-0326">Glycosidase</keyword>
<evidence type="ECO:0000256" key="2">
    <source>
        <dbReference type="ARBA" id="ARBA00006285"/>
    </source>
</evidence>
<evidence type="ECO:0000313" key="10">
    <source>
        <dbReference type="EMBL" id="PRY36336.1"/>
    </source>
</evidence>
<feature type="domain" description="Beta-hexosaminidase bacterial type N-terminal" evidence="9">
    <location>
        <begin position="43"/>
        <end position="176"/>
    </location>
</feature>
<dbReference type="SUPFAM" id="SSF55545">
    <property type="entry name" value="beta-N-acetylhexosaminidase-like domain"/>
    <property type="match status" value="1"/>
</dbReference>
<dbReference type="GO" id="GO:0016020">
    <property type="term" value="C:membrane"/>
    <property type="evidence" value="ECO:0007669"/>
    <property type="project" value="TreeGrafter"/>
</dbReference>
<dbReference type="InterPro" id="IPR029018">
    <property type="entry name" value="Hex-like_dom2"/>
</dbReference>
<comment type="similarity">
    <text evidence="2">Belongs to the glycosyl hydrolase 20 family.</text>
</comment>
<dbReference type="Gene3D" id="3.30.379.10">
    <property type="entry name" value="Chitobiase/beta-hexosaminidase domain 2-like"/>
    <property type="match status" value="1"/>
</dbReference>
<sequence>MVIGRTGRRMPGVVATLLLAGTAALAVGAATPAQATPESSLRQIVPAPVKVTPRAGAAYALTANARIQTQPGSAEARKVGEYAAELLRPATGYRLPVSSGVTPRGITLLLVGADPRVGKEGYQLDVTPWGVVIRARGAAGLFSGVQTLRQLLPARIESKTRQSGPWTVPGGSVLDYPRFGHRGAMLDVARHFFSVDEVKTYVDQIAAYKVNYLHLHLADDQGWRIEIKSWPRLATYGGSIEIGGGKGALYYTQEQYKELVRYAGSRGITVIPEIDMPGHTNAALASYAELNCDGVAPPLYDGTEVGFSSLCIDKPVTYRFVDDVLRELAALTPGPFLHIGGDEAHSTTEPDFRTFMQKVIPLVAKHGKTALGWHEFVKTDPPTSAVAQYWGTTDENADVAAAAARGNKILLSPATKAYLDMKYDENTELGQDWAALIEVKDAYGWNPGAYLKNVPESAIRGVEAPLWTETIKDSDDVEQMVFPRLPAIAELGWSPQSTHDWDAFSKRLAAQAPRWRAAGIDFYPSPQVPWVE</sequence>
<evidence type="ECO:0000259" key="9">
    <source>
        <dbReference type="Pfam" id="PF02838"/>
    </source>
</evidence>
<dbReference type="Pfam" id="PF00728">
    <property type="entry name" value="Glyco_hydro_20"/>
    <property type="match status" value="1"/>
</dbReference>
<dbReference type="AlphaFoldDB" id="A0A2T0SSF8"/>
<evidence type="ECO:0000256" key="6">
    <source>
        <dbReference type="PIRSR" id="PIRSR625705-1"/>
    </source>
</evidence>
<dbReference type="PRINTS" id="PR00738">
    <property type="entry name" value="GLHYDRLASE20"/>
</dbReference>
<comment type="caution">
    <text evidence="10">The sequence shown here is derived from an EMBL/GenBank/DDBJ whole genome shotgun (WGS) entry which is preliminary data.</text>
</comment>
<dbReference type="InterPro" id="IPR017853">
    <property type="entry name" value="GH"/>
</dbReference>
<dbReference type="Pfam" id="PF02838">
    <property type="entry name" value="Glyco_hydro_20b"/>
    <property type="match status" value="1"/>
</dbReference>
<dbReference type="GO" id="GO:0030203">
    <property type="term" value="P:glycosaminoglycan metabolic process"/>
    <property type="evidence" value="ECO:0007669"/>
    <property type="project" value="TreeGrafter"/>
</dbReference>
<dbReference type="EMBL" id="PVTF01000012">
    <property type="protein sequence ID" value="PRY36336.1"/>
    <property type="molecule type" value="Genomic_DNA"/>
</dbReference>
<dbReference type="PANTHER" id="PTHR22600">
    <property type="entry name" value="BETA-HEXOSAMINIDASE"/>
    <property type="match status" value="1"/>
</dbReference>
<comment type="catalytic activity">
    <reaction evidence="1">
        <text>Hydrolysis of terminal non-reducing N-acetyl-D-hexosamine residues in N-acetyl-beta-D-hexosaminides.</text>
        <dbReference type="EC" id="3.2.1.52"/>
    </reaction>
</comment>
<accession>A0A2T0SSF8</accession>
<dbReference type="Proteomes" id="UP000239494">
    <property type="component" value="Unassembled WGS sequence"/>
</dbReference>
<dbReference type="GO" id="GO:0005975">
    <property type="term" value="P:carbohydrate metabolic process"/>
    <property type="evidence" value="ECO:0007669"/>
    <property type="project" value="InterPro"/>
</dbReference>
<proteinExistence type="inferred from homology"/>
<organism evidence="10 11">
    <name type="scientific">Umezawaea tangerina</name>
    <dbReference type="NCBI Taxonomy" id="84725"/>
    <lineage>
        <taxon>Bacteria</taxon>
        <taxon>Bacillati</taxon>
        <taxon>Actinomycetota</taxon>
        <taxon>Actinomycetes</taxon>
        <taxon>Pseudonocardiales</taxon>
        <taxon>Pseudonocardiaceae</taxon>
        <taxon>Umezawaea</taxon>
    </lineage>
</organism>
<dbReference type="InterPro" id="IPR025705">
    <property type="entry name" value="Beta_hexosaminidase_sua/sub"/>
</dbReference>
<dbReference type="SUPFAM" id="SSF51445">
    <property type="entry name" value="(Trans)glycosidases"/>
    <property type="match status" value="1"/>
</dbReference>
<feature type="signal peptide" evidence="7">
    <location>
        <begin position="1"/>
        <end position="35"/>
    </location>
</feature>
<name>A0A2T0SSF8_9PSEU</name>
<evidence type="ECO:0000256" key="4">
    <source>
        <dbReference type="ARBA" id="ARBA00022801"/>
    </source>
</evidence>
<gene>
    <name evidence="10" type="ORF">CLV43_112264</name>
</gene>
<keyword evidence="4" id="KW-0378">Hydrolase</keyword>
<evidence type="ECO:0000256" key="5">
    <source>
        <dbReference type="ARBA" id="ARBA00023295"/>
    </source>
</evidence>
<dbReference type="GO" id="GO:0004563">
    <property type="term" value="F:beta-N-acetylhexosaminidase activity"/>
    <property type="evidence" value="ECO:0007669"/>
    <property type="project" value="UniProtKB-EC"/>
</dbReference>
<dbReference type="InterPro" id="IPR015882">
    <property type="entry name" value="HEX_bac_N"/>
</dbReference>
<evidence type="ECO:0000256" key="1">
    <source>
        <dbReference type="ARBA" id="ARBA00001231"/>
    </source>
</evidence>
<dbReference type="Gene3D" id="3.20.20.80">
    <property type="entry name" value="Glycosidases"/>
    <property type="match status" value="1"/>
</dbReference>
<dbReference type="EC" id="3.2.1.52" evidence="3"/>
<dbReference type="CDD" id="cd06568">
    <property type="entry name" value="GH20_SpHex_like"/>
    <property type="match status" value="1"/>
</dbReference>
<feature type="domain" description="Glycoside hydrolase family 20 catalytic" evidence="8">
    <location>
        <begin position="179"/>
        <end position="495"/>
    </location>
</feature>
<evidence type="ECO:0000313" key="11">
    <source>
        <dbReference type="Proteomes" id="UP000239494"/>
    </source>
</evidence>
<feature type="active site" description="Proton donor" evidence="6">
    <location>
        <position position="343"/>
    </location>
</feature>
<keyword evidence="7" id="KW-0732">Signal</keyword>
<dbReference type="InterPro" id="IPR015883">
    <property type="entry name" value="Glyco_hydro_20_cat"/>
</dbReference>
<evidence type="ECO:0000259" key="8">
    <source>
        <dbReference type="Pfam" id="PF00728"/>
    </source>
</evidence>
<feature type="chain" id="PRO_5015573627" description="beta-N-acetylhexosaminidase" evidence="7">
    <location>
        <begin position="36"/>
        <end position="532"/>
    </location>
</feature>
<reference evidence="10 11" key="1">
    <citation type="submission" date="2018-03" db="EMBL/GenBank/DDBJ databases">
        <title>Genomic Encyclopedia of Archaeal and Bacterial Type Strains, Phase II (KMG-II): from individual species to whole genera.</title>
        <authorList>
            <person name="Goeker M."/>
        </authorList>
    </citation>
    <scope>NUCLEOTIDE SEQUENCE [LARGE SCALE GENOMIC DNA]</scope>
    <source>
        <strain evidence="10 11">DSM 44720</strain>
    </source>
</reference>
<dbReference type="PANTHER" id="PTHR22600:SF57">
    <property type="entry name" value="BETA-N-ACETYLHEXOSAMINIDASE"/>
    <property type="match status" value="1"/>
</dbReference>
<protein>
    <recommendedName>
        <fullName evidence="3">beta-N-acetylhexosaminidase</fullName>
        <ecNumber evidence="3">3.2.1.52</ecNumber>
    </recommendedName>
</protein>
<evidence type="ECO:0000256" key="7">
    <source>
        <dbReference type="SAM" id="SignalP"/>
    </source>
</evidence>
<keyword evidence="11" id="KW-1185">Reference proteome</keyword>
<evidence type="ECO:0000256" key="3">
    <source>
        <dbReference type="ARBA" id="ARBA00012663"/>
    </source>
</evidence>